<evidence type="ECO:0000313" key="2">
    <source>
        <dbReference type="EMBL" id="MBB5065216.1"/>
    </source>
</evidence>
<sequence>MNSTPHLSEREIDSVLIGAPAAGITAHLSQCGHCRQRVAEARVPITRFKAVTLSWSERQSATLPLRSSTAGSMTWKRRAALAATATAALLIGLAIPLTKSELQFAPESAGHRAGSSTAEVAAVSAPALSATMKRNSATAQAATTDVADNEQDEQIARDNQMLQNINQALDNPVESPADAYSLQPVDGHQQAAPLTELN</sequence>
<comment type="caution">
    <text evidence="2">The sequence shown here is derived from an EMBL/GenBank/DDBJ whole genome shotgun (WGS) entry which is preliminary data.</text>
</comment>
<dbReference type="AlphaFoldDB" id="A0A7W7ZTW4"/>
<reference evidence="2 3" key="1">
    <citation type="submission" date="2020-08" db="EMBL/GenBank/DDBJ databases">
        <title>Genomic Encyclopedia of Type Strains, Phase IV (KMG-V): Genome sequencing to study the core and pangenomes of soil and plant-associated prokaryotes.</title>
        <authorList>
            <person name="Whitman W."/>
        </authorList>
    </citation>
    <scope>NUCLEOTIDE SEQUENCE [LARGE SCALE GENOMIC DNA]</scope>
    <source>
        <strain evidence="2 3">X5P3</strain>
    </source>
</reference>
<name>A0A7W7ZTW4_9BACT</name>
<organism evidence="2 3">
    <name type="scientific">Granulicella mallensis</name>
    <dbReference type="NCBI Taxonomy" id="940614"/>
    <lineage>
        <taxon>Bacteria</taxon>
        <taxon>Pseudomonadati</taxon>
        <taxon>Acidobacteriota</taxon>
        <taxon>Terriglobia</taxon>
        <taxon>Terriglobales</taxon>
        <taxon>Acidobacteriaceae</taxon>
        <taxon>Granulicella</taxon>
    </lineage>
</organism>
<evidence type="ECO:0000313" key="3">
    <source>
        <dbReference type="Proteomes" id="UP000584867"/>
    </source>
</evidence>
<proteinExistence type="predicted"/>
<dbReference type="EMBL" id="JACHIO010000015">
    <property type="protein sequence ID" value="MBB5065216.1"/>
    <property type="molecule type" value="Genomic_DNA"/>
</dbReference>
<evidence type="ECO:0000256" key="1">
    <source>
        <dbReference type="SAM" id="MobiDB-lite"/>
    </source>
</evidence>
<gene>
    <name evidence="2" type="ORF">HDF15_003579</name>
</gene>
<dbReference type="RefSeq" id="WP_184257723.1">
    <property type="nucleotide sequence ID" value="NZ_JACHIO010000015.1"/>
</dbReference>
<accession>A0A7W7ZTW4</accession>
<feature type="region of interest" description="Disordered" evidence="1">
    <location>
        <begin position="169"/>
        <end position="198"/>
    </location>
</feature>
<protein>
    <submittedName>
        <fullName evidence="2">Putative anti-sigma-YlaC factor YlaD</fullName>
    </submittedName>
</protein>
<dbReference type="Proteomes" id="UP000584867">
    <property type="component" value="Unassembled WGS sequence"/>
</dbReference>